<gene>
    <name evidence="5" type="ORF">FMM02_03135</name>
</gene>
<keyword evidence="6" id="KW-1185">Reference proteome</keyword>
<dbReference type="GO" id="GO:0008168">
    <property type="term" value="F:methyltransferase activity"/>
    <property type="evidence" value="ECO:0007669"/>
    <property type="project" value="UniProtKB-KW"/>
</dbReference>
<dbReference type="RefSeq" id="WP_147493496.1">
    <property type="nucleotide sequence ID" value="NZ_CP041659.1"/>
</dbReference>
<evidence type="ECO:0000256" key="1">
    <source>
        <dbReference type="ARBA" id="ARBA00022603"/>
    </source>
</evidence>
<dbReference type="OrthoDB" id="9795634at2"/>
<dbReference type="Proteomes" id="UP000321857">
    <property type="component" value="Chromosome"/>
</dbReference>
<dbReference type="GO" id="GO:0032259">
    <property type="term" value="P:methylation"/>
    <property type="evidence" value="ECO:0007669"/>
    <property type="project" value="UniProtKB-KW"/>
</dbReference>
<dbReference type="Gene3D" id="3.40.50.150">
    <property type="entry name" value="Vaccinia Virus protein VP39"/>
    <property type="match status" value="1"/>
</dbReference>
<evidence type="ECO:0000313" key="5">
    <source>
        <dbReference type="EMBL" id="QDP19040.1"/>
    </source>
</evidence>
<feature type="domain" description="Methyltransferase" evidence="4">
    <location>
        <begin position="48"/>
        <end position="145"/>
    </location>
</feature>
<dbReference type="PANTHER" id="PTHR43464">
    <property type="entry name" value="METHYLTRANSFERASE"/>
    <property type="match status" value="1"/>
</dbReference>
<dbReference type="AlphaFoldDB" id="A0A516IQ44"/>
<dbReference type="InterPro" id="IPR041698">
    <property type="entry name" value="Methyltransf_25"/>
</dbReference>
<evidence type="ECO:0000259" key="4">
    <source>
        <dbReference type="Pfam" id="PF13649"/>
    </source>
</evidence>
<accession>A0A516IQ44</accession>
<evidence type="ECO:0000313" key="6">
    <source>
        <dbReference type="Proteomes" id="UP000321857"/>
    </source>
</evidence>
<dbReference type="Pfam" id="PF13649">
    <property type="entry name" value="Methyltransf_25"/>
    <property type="match status" value="1"/>
</dbReference>
<keyword evidence="1 5" id="KW-0489">Methyltransferase</keyword>
<dbReference type="SUPFAM" id="SSF53335">
    <property type="entry name" value="S-adenosyl-L-methionine-dependent methyltransferases"/>
    <property type="match status" value="1"/>
</dbReference>
<proteinExistence type="predicted"/>
<keyword evidence="3" id="KW-0949">S-adenosyl-L-methionine</keyword>
<dbReference type="KEGG" id="sxa:FMM02_03135"/>
<protein>
    <submittedName>
        <fullName evidence="5">Class I SAM-dependent methyltransferase</fullName>
    </submittedName>
</protein>
<dbReference type="EMBL" id="CP041659">
    <property type="protein sequence ID" value="QDP19040.1"/>
    <property type="molecule type" value="Genomic_DNA"/>
</dbReference>
<organism evidence="5 6">
    <name type="scientific">Sphingomonas xanthus</name>
    <dbReference type="NCBI Taxonomy" id="2594473"/>
    <lineage>
        <taxon>Bacteria</taxon>
        <taxon>Pseudomonadati</taxon>
        <taxon>Pseudomonadota</taxon>
        <taxon>Alphaproteobacteria</taxon>
        <taxon>Sphingomonadales</taxon>
        <taxon>Sphingomonadaceae</taxon>
        <taxon>Sphingomonas</taxon>
    </lineage>
</organism>
<name>A0A516IQ44_9SPHN</name>
<keyword evidence="2 5" id="KW-0808">Transferase</keyword>
<evidence type="ECO:0000256" key="3">
    <source>
        <dbReference type="ARBA" id="ARBA00022691"/>
    </source>
</evidence>
<sequence>MSAAPYTPPLGVAALTPFYDRAIGLFTREAHWRSKLAKAIDPRPGETILDVGSGTGSLGVILSSREPNAFYRGIDPDADAVRSARSKAKSAGSSALFDEGFLADKPPSDEHRVDKVASSLVFHQVPLSEKIRLLAAMRDWLKPGGSIFIADYGEQRSIPMKVAFRFTVQLLDGVSDTQPNADGILPRLMREAGFIDVRQLDRIATPSGSIDLLTARKITA</sequence>
<dbReference type="CDD" id="cd02440">
    <property type="entry name" value="AdoMet_MTases"/>
    <property type="match status" value="1"/>
</dbReference>
<evidence type="ECO:0000256" key="2">
    <source>
        <dbReference type="ARBA" id="ARBA00022679"/>
    </source>
</evidence>
<dbReference type="PANTHER" id="PTHR43464:SF19">
    <property type="entry name" value="UBIQUINONE BIOSYNTHESIS O-METHYLTRANSFERASE, MITOCHONDRIAL"/>
    <property type="match status" value="1"/>
</dbReference>
<reference evidence="5 6" key="1">
    <citation type="submission" date="2019-07" db="EMBL/GenBank/DDBJ databases">
        <title>Sphingomonas AE3 Genome sequencing and assembly.</title>
        <authorList>
            <person name="Kim H."/>
        </authorList>
    </citation>
    <scope>NUCLEOTIDE SEQUENCE [LARGE SCALE GENOMIC DNA]</scope>
    <source>
        <strain evidence="5 6">AE3</strain>
    </source>
</reference>
<dbReference type="InterPro" id="IPR029063">
    <property type="entry name" value="SAM-dependent_MTases_sf"/>
</dbReference>